<dbReference type="PANTHER" id="PTHR37017:SF11">
    <property type="entry name" value="ESTERASE_LIPASE_THIOESTERASE DOMAIN-CONTAINING PROTEIN"/>
    <property type="match status" value="1"/>
</dbReference>
<keyword evidence="3" id="KW-1185">Reference proteome</keyword>
<proteinExistence type="predicted"/>
<dbReference type="Gene3D" id="3.40.50.1820">
    <property type="entry name" value="alpha/beta hydrolase"/>
    <property type="match status" value="1"/>
</dbReference>
<organism evidence="2 3">
    <name type="scientific">Aspergillus indologenus CBS 114.80</name>
    <dbReference type="NCBI Taxonomy" id="1450541"/>
    <lineage>
        <taxon>Eukaryota</taxon>
        <taxon>Fungi</taxon>
        <taxon>Dikarya</taxon>
        <taxon>Ascomycota</taxon>
        <taxon>Pezizomycotina</taxon>
        <taxon>Eurotiomycetes</taxon>
        <taxon>Eurotiomycetidae</taxon>
        <taxon>Eurotiales</taxon>
        <taxon>Aspergillaceae</taxon>
        <taxon>Aspergillus</taxon>
        <taxon>Aspergillus subgen. Circumdati</taxon>
    </lineage>
</organism>
<dbReference type="InterPro" id="IPR052897">
    <property type="entry name" value="Sec-Metab_Biosynth_Hydrolase"/>
</dbReference>
<evidence type="ECO:0000313" key="3">
    <source>
        <dbReference type="Proteomes" id="UP000248817"/>
    </source>
</evidence>
<dbReference type="AlphaFoldDB" id="A0A2V5IBH6"/>
<gene>
    <name evidence="2" type="ORF">BP00DRAFT_467859</name>
</gene>
<dbReference type="EMBL" id="KZ825622">
    <property type="protein sequence ID" value="PYI25860.1"/>
    <property type="molecule type" value="Genomic_DNA"/>
</dbReference>
<dbReference type="PANTHER" id="PTHR37017">
    <property type="entry name" value="AB HYDROLASE-1 DOMAIN-CONTAINING PROTEIN-RELATED"/>
    <property type="match status" value="1"/>
</dbReference>
<evidence type="ECO:0000313" key="2">
    <source>
        <dbReference type="EMBL" id="PYI25860.1"/>
    </source>
</evidence>
<dbReference type="GO" id="GO:0016787">
    <property type="term" value="F:hydrolase activity"/>
    <property type="evidence" value="ECO:0007669"/>
    <property type="project" value="UniProtKB-KW"/>
</dbReference>
<protein>
    <submittedName>
        <fullName evidence="2">Alpha/beta-hydrolase</fullName>
    </submittedName>
</protein>
<accession>A0A2V5IBH6</accession>
<reference evidence="2 3" key="1">
    <citation type="submission" date="2018-02" db="EMBL/GenBank/DDBJ databases">
        <title>The genomes of Aspergillus section Nigri reveals drivers in fungal speciation.</title>
        <authorList>
            <consortium name="DOE Joint Genome Institute"/>
            <person name="Vesth T.C."/>
            <person name="Nybo J."/>
            <person name="Theobald S."/>
            <person name="Brandl J."/>
            <person name="Frisvad J.C."/>
            <person name="Nielsen K.F."/>
            <person name="Lyhne E.K."/>
            <person name="Kogle M.E."/>
            <person name="Kuo A."/>
            <person name="Riley R."/>
            <person name="Clum A."/>
            <person name="Nolan M."/>
            <person name="Lipzen A."/>
            <person name="Salamov A."/>
            <person name="Henrissat B."/>
            <person name="Wiebenga A."/>
            <person name="De vries R.P."/>
            <person name="Grigoriev I.V."/>
            <person name="Mortensen U.H."/>
            <person name="Andersen M.R."/>
            <person name="Baker S.E."/>
        </authorList>
    </citation>
    <scope>NUCLEOTIDE SEQUENCE [LARGE SCALE GENOMIC DNA]</scope>
    <source>
        <strain evidence="2 3">CBS 114.80</strain>
    </source>
</reference>
<name>A0A2V5IBH6_9EURO</name>
<evidence type="ECO:0000259" key="1">
    <source>
        <dbReference type="Pfam" id="PF12697"/>
    </source>
</evidence>
<sequence>MASSNPTLIFCPGAWYPPTAFEPLAAQFPDHTTHLVAFPSIQQATTVQDLQGDIDTLRNLVEQEANAGKEVVVISHSWSGLPVNSALDGLSTAERQAAGVTGGVAKLIFISAFIPEVGESLIGAFGGVAPDWYDRDEANGTVSAVDPYSLFFHDVPDGEKWAQTLRPHAWATKNSPARSTAYTQIPSAYLLCEHDRAIPLFVQQLMVDKARAKGAQITTDTVPTGHSPWLVDPAPVAAFVKQNLGGGGGSV</sequence>
<dbReference type="Proteomes" id="UP000248817">
    <property type="component" value="Unassembled WGS sequence"/>
</dbReference>
<keyword evidence="2" id="KW-0378">Hydrolase</keyword>
<feature type="domain" description="AB hydrolase-1" evidence="1">
    <location>
        <begin position="8"/>
        <end position="238"/>
    </location>
</feature>
<dbReference type="InterPro" id="IPR000073">
    <property type="entry name" value="AB_hydrolase_1"/>
</dbReference>
<dbReference type="Pfam" id="PF12697">
    <property type="entry name" value="Abhydrolase_6"/>
    <property type="match status" value="1"/>
</dbReference>
<dbReference type="InterPro" id="IPR029058">
    <property type="entry name" value="AB_hydrolase_fold"/>
</dbReference>
<dbReference type="SUPFAM" id="SSF53474">
    <property type="entry name" value="alpha/beta-Hydrolases"/>
    <property type="match status" value="1"/>
</dbReference>